<feature type="region of interest" description="Disordered" evidence="2">
    <location>
        <begin position="1"/>
        <end position="23"/>
    </location>
</feature>
<gene>
    <name evidence="3" type="ORF">C2S_11392</name>
</gene>
<sequence length="375" mass="41905">MSQPPTPSSVETDDSWPPFSEAELQCYQNSIENSSTSPIEDMTLEKEEQTLDDGLATDSEISSAEHDDLKPGTSSESELMSTWGFIERSPIAPPKPSKSLPDPTEFASLNGKKQTHSVRFAEDSETVSNRAKRPKLGLLEVSPAYSSCAPSARSPTLTELVIYLTDKHLGVAKLCPEMEPKADPMRVIAVINSTYNLRRATLDIENGSLAEALPYLHGMTALTPCSQNEILAVHNSTQELQKQLEKEPGCDTTDFTFFRCRMIWYLQEVMSLLITDLGFLDHEPVIAEMLRKHLGRDLRLIQARLSILESEKNCHQQLLSSLESRLSELETKVKGLEACHDRKVVEVLDDEDGETLLETQTQIETEIETEIEVQL</sequence>
<dbReference type="Proteomes" id="UP000760494">
    <property type="component" value="Unassembled WGS sequence"/>
</dbReference>
<evidence type="ECO:0000256" key="2">
    <source>
        <dbReference type="SAM" id="MobiDB-lite"/>
    </source>
</evidence>
<accession>A0A2H3T1D2</accession>
<dbReference type="EMBL" id="CABFJX010000398">
    <property type="protein sequence ID" value="VTT79676.1"/>
    <property type="molecule type" value="Genomic_DNA"/>
</dbReference>
<keyword evidence="1" id="KW-0175">Coiled coil</keyword>
<dbReference type="AlphaFoldDB" id="A0A2H3T1D2"/>
<evidence type="ECO:0000313" key="3">
    <source>
        <dbReference type="EMBL" id="VTT79676.1"/>
    </source>
</evidence>
<proteinExistence type="predicted"/>
<evidence type="ECO:0000256" key="1">
    <source>
        <dbReference type="SAM" id="Coils"/>
    </source>
</evidence>
<evidence type="ECO:0000313" key="4">
    <source>
        <dbReference type="Proteomes" id="UP000760494"/>
    </source>
</evidence>
<feature type="coiled-coil region" evidence="1">
    <location>
        <begin position="305"/>
        <end position="339"/>
    </location>
</feature>
<feature type="region of interest" description="Disordered" evidence="2">
    <location>
        <begin position="48"/>
        <end position="127"/>
    </location>
</feature>
<organism evidence="3 4">
    <name type="scientific">Fusarium fujikuroi</name>
    <name type="common">Bakanae and foot rot disease fungus</name>
    <name type="synonym">Gibberella fujikuroi</name>
    <dbReference type="NCBI Taxonomy" id="5127"/>
    <lineage>
        <taxon>Eukaryota</taxon>
        <taxon>Fungi</taxon>
        <taxon>Dikarya</taxon>
        <taxon>Ascomycota</taxon>
        <taxon>Pezizomycotina</taxon>
        <taxon>Sordariomycetes</taxon>
        <taxon>Hypocreomycetidae</taxon>
        <taxon>Hypocreales</taxon>
        <taxon>Nectriaceae</taxon>
        <taxon>Fusarium</taxon>
        <taxon>Fusarium fujikuroi species complex</taxon>
    </lineage>
</organism>
<comment type="caution">
    <text evidence="3">The sequence shown here is derived from an EMBL/GenBank/DDBJ whole genome shotgun (WGS) entry which is preliminary data.</text>
</comment>
<protein>
    <submittedName>
        <fullName evidence="3">Uncharacterized protein</fullName>
    </submittedName>
</protein>
<name>A0A2H3T1D2_FUSFU</name>
<reference evidence="3" key="1">
    <citation type="submission" date="2019-05" db="EMBL/GenBank/DDBJ databases">
        <authorList>
            <person name="Piombo E."/>
        </authorList>
    </citation>
    <scope>NUCLEOTIDE SEQUENCE</scope>
    <source>
        <strain evidence="3">C2S</strain>
    </source>
</reference>